<feature type="transmembrane region" description="Helical" evidence="7">
    <location>
        <begin position="143"/>
        <end position="162"/>
    </location>
</feature>
<dbReference type="GO" id="GO:0005886">
    <property type="term" value="C:plasma membrane"/>
    <property type="evidence" value="ECO:0007669"/>
    <property type="project" value="UniProtKB-SubCell"/>
</dbReference>
<evidence type="ECO:0000256" key="4">
    <source>
        <dbReference type="ARBA" id="ARBA00022692"/>
    </source>
</evidence>
<feature type="transmembrane region" description="Helical" evidence="7">
    <location>
        <begin position="64"/>
        <end position="83"/>
    </location>
</feature>
<keyword evidence="6 7" id="KW-0472">Membrane</keyword>
<evidence type="ECO:0000256" key="7">
    <source>
        <dbReference type="SAM" id="Phobius"/>
    </source>
</evidence>
<keyword evidence="3" id="KW-1003">Cell membrane</keyword>
<dbReference type="InterPro" id="IPR000620">
    <property type="entry name" value="EamA_dom"/>
</dbReference>
<dbReference type="AlphaFoldDB" id="A0A1Y4LT36"/>
<feature type="transmembrane region" description="Helical" evidence="7">
    <location>
        <begin position="262"/>
        <end position="278"/>
    </location>
</feature>
<feature type="transmembrane region" description="Helical" evidence="7">
    <location>
        <begin position="206"/>
        <end position="224"/>
    </location>
</feature>
<sequence length="294" mass="32086">MSKQTANLICLLVAAIWGGGFLATAGALEAFDPFSVLMIRFIGAAIVSWIVIKVKKLKVTKEALIKGSISGVLMYLAFAFQTFGLDLTNTGQNAFLTSVNVVLVPYISWFLFKRKPMGIQVFASFICLAGIACLSLSSDGFHFSFGDLLSLICAFFFACQIISLEFATKNCDSTVINTIQMSAAAIVSIPFALILEDFPTSIDTNVILSCLYMICIATWLAFQLQTLAQKYTDASSASLLLCTESLFANIFGYFLLHEEKTLTMVFGGLLIFISVILVESSDRIKPVLAKLKRT</sequence>
<keyword evidence="5 7" id="KW-1133">Transmembrane helix</keyword>
<dbReference type="InterPro" id="IPR037185">
    <property type="entry name" value="EmrE-like"/>
</dbReference>
<keyword evidence="4 7" id="KW-0812">Transmembrane</keyword>
<feature type="transmembrane region" description="Helical" evidence="7">
    <location>
        <begin position="236"/>
        <end position="256"/>
    </location>
</feature>
<evidence type="ECO:0000313" key="9">
    <source>
        <dbReference type="EMBL" id="MDC0827121.1"/>
    </source>
</evidence>
<accession>A0A1Y4LT36</accession>
<evidence type="ECO:0000313" key="10">
    <source>
        <dbReference type="EMBL" id="OUP59803.1"/>
    </source>
</evidence>
<reference evidence="11" key="1">
    <citation type="submission" date="2017-04" db="EMBL/GenBank/DDBJ databases">
        <title>Function of individual gut microbiota members based on whole genome sequencing of pure cultures obtained from chicken caecum.</title>
        <authorList>
            <person name="Medvecky M."/>
            <person name="Cejkova D."/>
            <person name="Polansky O."/>
            <person name="Karasova D."/>
            <person name="Kubasova T."/>
            <person name="Cizek A."/>
            <person name="Rychlik I."/>
        </authorList>
    </citation>
    <scope>NUCLEOTIDE SEQUENCE [LARGE SCALE GENOMIC DNA]</scope>
    <source>
        <strain evidence="11">An178</strain>
    </source>
</reference>
<feature type="domain" description="EamA" evidence="8">
    <location>
        <begin position="145"/>
        <end position="278"/>
    </location>
</feature>
<evidence type="ECO:0000256" key="5">
    <source>
        <dbReference type="ARBA" id="ARBA00022989"/>
    </source>
</evidence>
<evidence type="ECO:0000256" key="6">
    <source>
        <dbReference type="ARBA" id="ARBA00023136"/>
    </source>
</evidence>
<dbReference type="PANTHER" id="PTHR42920">
    <property type="entry name" value="OS03G0707200 PROTEIN-RELATED"/>
    <property type="match status" value="1"/>
</dbReference>
<dbReference type="SUPFAM" id="SSF103481">
    <property type="entry name" value="Multidrug resistance efflux transporter EmrE"/>
    <property type="match status" value="2"/>
</dbReference>
<feature type="transmembrane region" description="Helical" evidence="7">
    <location>
        <begin position="119"/>
        <end position="137"/>
    </location>
</feature>
<dbReference type="RefSeq" id="WP_022356364.1">
    <property type="nucleotide sequence ID" value="NZ_CALHAA010000037.1"/>
</dbReference>
<evidence type="ECO:0000256" key="3">
    <source>
        <dbReference type="ARBA" id="ARBA00022475"/>
    </source>
</evidence>
<keyword evidence="11" id="KW-1185">Reference proteome</keyword>
<gene>
    <name evidence="10" type="ORF">B5F14_06860</name>
    <name evidence="9" type="ORF">POG00_00180</name>
</gene>
<feature type="transmembrane region" description="Helical" evidence="7">
    <location>
        <begin position="33"/>
        <end position="52"/>
    </location>
</feature>
<evidence type="ECO:0000256" key="2">
    <source>
        <dbReference type="ARBA" id="ARBA00007362"/>
    </source>
</evidence>
<dbReference type="InterPro" id="IPR051258">
    <property type="entry name" value="Diverse_Substrate_Transporter"/>
</dbReference>
<comment type="caution">
    <text evidence="10">The sequence shown here is derived from an EMBL/GenBank/DDBJ whole genome shotgun (WGS) entry which is preliminary data.</text>
</comment>
<dbReference type="Pfam" id="PF00892">
    <property type="entry name" value="EamA"/>
    <property type="match status" value="2"/>
</dbReference>
<dbReference type="EMBL" id="NFKM01000012">
    <property type="protein sequence ID" value="OUP59803.1"/>
    <property type="molecule type" value="Genomic_DNA"/>
</dbReference>
<name>A0A1Y4LT36_9FIRM</name>
<comment type="subcellular location">
    <subcellularLocation>
        <location evidence="1">Cell membrane</location>
        <topology evidence="1">Multi-pass membrane protein</topology>
    </subcellularLocation>
</comment>
<feature type="domain" description="EamA" evidence="8">
    <location>
        <begin position="6"/>
        <end position="135"/>
    </location>
</feature>
<feature type="transmembrane region" description="Helical" evidence="7">
    <location>
        <begin position="95"/>
        <end position="112"/>
    </location>
</feature>
<reference evidence="10" key="2">
    <citation type="journal article" date="2018" name="BMC Genomics">
        <title>Whole genome sequencing and function prediction of 133 gut anaerobes isolated from chicken caecum in pure cultures.</title>
        <authorList>
            <person name="Medvecky M."/>
            <person name="Cejkova D."/>
            <person name="Polansky O."/>
            <person name="Karasova D."/>
            <person name="Kubasova T."/>
            <person name="Cizek A."/>
            <person name="Rychlik I."/>
        </authorList>
    </citation>
    <scope>NUCLEOTIDE SEQUENCE</scope>
    <source>
        <strain evidence="10">An178</strain>
    </source>
</reference>
<dbReference type="PANTHER" id="PTHR42920:SF5">
    <property type="entry name" value="EAMA DOMAIN-CONTAINING PROTEIN"/>
    <property type="match status" value="1"/>
</dbReference>
<comment type="similarity">
    <text evidence="2">Belongs to the EamA transporter family.</text>
</comment>
<protein>
    <submittedName>
        <fullName evidence="9">DMT family transporter</fullName>
    </submittedName>
    <submittedName>
        <fullName evidence="10">EamA family transporter</fullName>
    </submittedName>
</protein>
<proteinExistence type="inferred from homology"/>
<evidence type="ECO:0000256" key="1">
    <source>
        <dbReference type="ARBA" id="ARBA00004651"/>
    </source>
</evidence>
<organism evidence="10 11">
    <name type="scientific">Faecalitalea cylindroides</name>
    <dbReference type="NCBI Taxonomy" id="39483"/>
    <lineage>
        <taxon>Bacteria</taxon>
        <taxon>Bacillati</taxon>
        <taxon>Bacillota</taxon>
        <taxon>Erysipelotrichia</taxon>
        <taxon>Erysipelotrichales</taxon>
        <taxon>Erysipelotrichaceae</taxon>
        <taxon>Faecalitalea</taxon>
    </lineage>
</organism>
<dbReference type="Proteomes" id="UP001220658">
    <property type="component" value="Unassembled WGS sequence"/>
</dbReference>
<evidence type="ECO:0000259" key="8">
    <source>
        <dbReference type="Pfam" id="PF00892"/>
    </source>
</evidence>
<reference evidence="9" key="3">
    <citation type="submission" date="2023-01" db="EMBL/GenBank/DDBJ databases">
        <title>Human gut microbiome strain richness.</title>
        <authorList>
            <person name="Chen-Liaw A."/>
        </authorList>
    </citation>
    <scope>NUCLEOTIDE SEQUENCE</scope>
    <source>
        <strain evidence="9">D55st1_G4_D55t1_190419</strain>
    </source>
</reference>
<feature type="transmembrane region" description="Helical" evidence="7">
    <location>
        <begin position="174"/>
        <end position="194"/>
    </location>
</feature>
<dbReference type="Proteomes" id="UP000195447">
    <property type="component" value="Unassembled WGS sequence"/>
</dbReference>
<evidence type="ECO:0000313" key="11">
    <source>
        <dbReference type="Proteomes" id="UP000195447"/>
    </source>
</evidence>
<dbReference type="EMBL" id="JAQNCK010000001">
    <property type="protein sequence ID" value="MDC0827121.1"/>
    <property type="molecule type" value="Genomic_DNA"/>
</dbReference>